<keyword evidence="2" id="KW-0677">Repeat</keyword>
<keyword evidence="3" id="KW-0732">Signal</keyword>
<protein>
    <recommendedName>
        <fullName evidence="6">Por secretion system C-terminal sorting domain-containing protein</fullName>
    </recommendedName>
</protein>
<comment type="caution">
    <text evidence="4">The sequence shown here is derived from an EMBL/GenBank/DDBJ whole genome shotgun (WGS) entry which is preliminary data.</text>
</comment>
<evidence type="ECO:0000313" key="5">
    <source>
        <dbReference type="Proteomes" id="UP001628220"/>
    </source>
</evidence>
<dbReference type="InterPro" id="IPR052574">
    <property type="entry name" value="CDIRP"/>
</dbReference>
<gene>
    <name evidence="4" type="ORF">Tsumi_02100</name>
</gene>
<name>A0ABQ0E069_9PORP</name>
<evidence type="ECO:0000313" key="4">
    <source>
        <dbReference type="EMBL" id="GAB1251106.1"/>
    </source>
</evidence>
<dbReference type="PANTHER" id="PTHR47566">
    <property type="match status" value="1"/>
</dbReference>
<dbReference type="Proteomes" id="UP001628220">
    <property type="component" value="Unassembled WGS sequence"/>
</dbReference>
<accession>A0ABQ0E069</accession>
<dbReference type="RefSeq" id="WP_411914919.1">
    <property type="nucleotide sequence ID" value="NZ_BAAFSF010000001.1"/>
</dbReference>
<dbReference type="PANTHER" id="PTHR47566:SF1">
    <property type="entry name" value="PROTEIN NUD1"/>
    <property type="match status" value="1"/>
</dbReference>
<keyword evidence="1" id="KW-0433">Leucine-rich repeat</keyword>
<sequence length="433" mass="47277">MRKNITHLLTALAVLVLVSATSLCGQNVIKLTTGISVGKKIEIEITAKGALSIDGVKENAQAGYHSYTVQKQDLTITGDVTGLTIWEAKLTMLDISGNTLLESIDCSDNELEALDLTKNTSLKELRCQKNKITTLDLTQCKNLELIYCYSNKLQALNLKNNDKLATIYCGGNTLSSLDVSGCTALSLLGCDNVGIDVLDVSKCTKLVTLFCPENKLASLDLSNNPELINASCYDNKLTSLNVSGCNKLEMLDVHQNMLNTMELPNSITLKTVAIYLNKLKEDGMKKIVSTLPNYSGSKVDVKLIVLDSMKLKSDGSTVDENVFSKENVSATKAKNWTPYYRIAEDTYKEYTGTTDISEISTQEIVAFPNPATASVQMRGLNPCSTVTLRDLNGNLFYEAQSDAEGNVTIDVSRMPRGYCLLSANGKTIRLLLR</sequence>
<evidence type="ECO:0008006" key="6">
    <source>
        <dbReference type="Google" id="ProtNLM"/>
    </source>
</evidence>
<reference evidence="4 5" key="1">
    <citation type="journal article" date="2025" name="Int. J. Syst. Evol. Microbiol.">
        <title>Desulfovibrio falkowii sp. nov., Porphyromonas miyakawae sp. nov., Mediterraneibacter flintii sp. nov. and Owariibacterium komagatae gen. nov., sp. nov., isolated from human faeces.</title>
        <authorList>
            <person name="Hamaguchi T."/>
            <person name="Ohara M."/>
            <person name="Hisatomi A."/>
            <person name="Sekiguchi K."/>
            <person name="Takeda J.I."/>
            <person name="Ueyama J."/>
            <person name="Ito M."/>
            <person name="Nishiwaki H."/>
            <person name="Ogi T."/>
            <person name="Hirayama M."/>
            <person name="Ohkuma M."/>
            <person name="Sakamoto M."/>
            <person name="Ohno K."/>
        </authorList>
    </citation>
    <scope>NUCLEOTIDE SEQUENCE [LARGE SCALE GENOMIC DNA]</scope>
    <source>
        <strain evidence="4 5">13CB11C</strain>
    </source>
</reference>
<dbReference type="InterPro" id="IPR032675">
    <property type="entry name" value="LRR_dom_sf"/>
</dbReference>
<dbReference type="SUPFAM" id="SSF52058">
    <property type="entry name" value="L domain-like"/>
    <property type="match status" value="1"/>
</dbReference>
<keyword evidence="5" id="KW-1185">Reference proteome</keyword>
<feature type="chain" id="PRO_5047084898" description="Por secretion system C-terminal sorting domain-containing protein" evidence="3">
    <location>
        <begin position="26"/>
        <end position="433"/>
    </location>
</feature>
<proteinExistence type="predicted"/>
<organism evidence="4 5">
    <name type="scientific">Porphyromonas miyakawae</name>
    <dbReference type="NCBI Taxonomy" id="3137470"/>
    <lineage>
        <taxon>Bacteria</taxon>
        <taxon>Pseudomonadati</taxon>
        <taxon>Bacteroidota</taxon>
        <taxon>Bacteroidia</taxon>
        <taxon>Bacteroidales</taxon>
        <taxon>Porphyromonadaceae</taxon>
        <taxon>Porphyromonas</taxon>
    </lineage>
</organism>
<dbReference type="Gene3D" id="3.80.10.10">
    <property type="entry name" value="Ribonuclease Inhibitor"/>
    <property type="match status" value="1"/>
</dbReference>
<evidence type="ECO:0000256" key="1">
    <source>
        <dbReference type="ARBA" id="ARBA00022614"/>
    </source>
</evidence>
<evidence type="ECO:0000256" key="2">
    <source>
        <dbReference type="ARBA" id="ARBA00022737"/>
    </source>
</evidence>
<dbReference type="EMBL" id="BAAFSF010000001">
    <property type="protein sequence ID" value="GAB1251106.1"/>
    <property type="molecule type" value="Genomic_DNA"/>
</dbReference>
<feature type="signal peptide" evidence="3">
    <location>
        <begin position="1"/>
        <end position="25"/>
    </location>
</feature>
<evidence type="ECO:0000256" key="3">
    <source>
        <dbReference type="SAM" id="SignalP"/>
    </source>
</evidence>